<evidence type="ECO:0000313" key="2">
    <source>
        <dbReference type="Proteomes" id="UP000244005"/>
    </source>
</evidence>
<dbReference type="Proteomes" id="UP000244005">
    <property type="component" value="Unassembled WGS sequence"/>
</dbReference>
<evidence type="ECO:0000313" key="1">
    <source>
        <dbReference type="EMBL" id="PTQ38682.1"/>
    </source>
</evidence>
<dbReference type="EMBL" id="KZ772722">
    <property type="protein sequence ID" value="PTQ38682.1"/>
    <property type="molecule type" value="Genomic_DNA"/>
</dbReference>
<protein>
    <submittedName>
        <fullName evidence="1">Uncharacterized protein</fullName>
    </submittedName>
</protein>
<reference evidence="2" key="1">
    <citation type="journal article" date="2017" name="Cell">
        <title>Insights into land plant evolution garnered from the Marchantia polymorpha genome.</title>
        <authorList>
            <person name="Bowman J.L."/>
            <person name="Kohchi T."/>
            <person name="Yamato K.T."/>
            <person name="Jenkins J."/>
            <person name="Shu S."/>
            <person name="Ishizaki K."/>
            <person name="Yamaoka S."/>
            <person name="Nishihama R."/>
            <person name="Nakamura Y."/>
            <person name="Berger F."/>
            <person name="Adam C."/>
            <person name="Aki S.S."/>
            <person name="Althoff F."/>
            <person name="Araki T."/>
            <person name="Arteaga-Vazquez M.A."/>
            <person name="Balasubrmanian S."/>
            <person name="Barry K."/>
            <person name="Bauer D."/>
            <person name="Boehm C.R."/>
            <person name="Briginshaw L."/>
            <person name="Caballero-Perez J."/>
            <person name="Catarino B."/>
            <person name="Chen F."/>
            <person name="Chiyoda S."/>
            <person name="Chovatia M."/>
            <person name="Davies K.M."/>
            <person name="Delmans M."/>
            <person name="Demura T."/>
            <person name="Dierschke T."/>
            <person name="Dolan L."/>
            <person name="Dorantes-Acosta A.E."/>
            <person name="Eklund D.M."/>
            <person name="Florent S.N."/>
            <person name="Flores-Sandoval E."/>
            <person name="Fujiyama A."/>
            <person name="Fukuzawa H."/>
            <person name="Galik B."/>
            <person name="Grimanelli D."/>
            <person name="Grimwood J."/>
            <person name="Grossniklaus U."/>
            <person name="Hamada T."/>
            <person name="Haseloff J."/>
            <person name="Hetherington A.J."/>
            <person name="Higo A."/>
            <person name="Hirakawa Y."/>
            <person name="Hundley H.N."/>
            <person name="Ikeda Y."/>
            <person name="Inoue K."/>
            <person name="Inoue S.I."/>
            <person name="Ishida S."/>
            <person name="Jia Q."/>
            <person name="Kakita M."/>
            <person name="Kanazawa T."/>
            <person name="Kawai Y."/>
            <person name="Kawashima T."/>
            <person name="Kennedy M."/>
            <person name="Kinose K."/>
            <person name="Kinoshita T."/>
            <person name="Kohara Y."/>
            <person name="Koide E."/>
            <person name="Komatsu K."/>
            <person name="Kopischke S."/>
            <person name="Kubo M."/>
            <person name="Kyozuka J."/>
            <person name="Lagercrantz U."/>
            <person name="Lin S.S."/>
            <person name="Lindquist E."/>
            <person name="Lipzen A.M."/>
            <person name="Lu C.W."/>
            <person name="De Luna E."/>
            <person name="Martienssen R.A."/>
            <person name="Minamino N."/>
            <person name="Mizutani M."/>
            <person name="Mizutani M."/>
            <person name="Mochizuki N."/>
            <person name="Monte I."/>
            <person name="Mosher R."/>
            <person name="Nagasaki H."/>
            <person name="Nakagami H."/>
            <person name="Naramoto S."/>
            <person name="Nishitani K."/>
            <person name="Ohtani M."/>
            <person name="Okamoto T."/>
            <person name="Okumura M."/>
            <person name="Phillips J."/>
            <person name="Pollak B."/>
            <person name="Reinders A."/>
            <person name="Rovekamp M."/>
            <person name="Sano R."/>
            <person name="Sawa S."/>
            <person name="Schmid M.W."/>
            <person name="Shirakawa M."/>
            <person name="Solano R."/>
            <person name="Spunde A."/>
            <person name="Suetsugu N."/>
            <person name="Sugano S."/>
            <person name="Sugiyama A."/>
            <person name="Sun R."/>
            <person name="Suzuki Y."/>
            <person name="Takenaka M."/>
            <person name="Takezawa D."/>
            <person name="Tomogane H."/>
            <person name="Tsuzuki M."/>
            <person name="Ueda T."/>
            <person name="Umeda M."/>
            <person name="Ward J.M."/>
            <person name="Watanabe Y."/>
            <person name="Yazaki K."/>
            <person name="Yokoyama R."/>
            <person name="Yoshitake Y."/>
            <person name="Yotsui I."/>
            <person name="Zachgo S."/>
            <person name="Schmutz J."/>
        </authorList>
    </citation>
    <scope>NUCLEOTIDE SEQUENCE [LARGE SCALE GENOMIC DNA]</scope>
    <source>
        <strain evidence="2">Tak-1</strain>
    </source>
</reference>
<sequence length="126" mass="13766">MFITTLPPELHEFFEGSQCRRRRLQNHARPPGQPADCVAWSGAGRAAGGDVSGSASPYLRFLSPSALKMEAVTMARLLELLATPRLAIKLPALHREFTTRSGVETGRCSAAQFSLEPELDSLFILL</sequence>
<dbReference type="AlphaFoldDB" id="A0A2R6WXV3"/>
<organism evidence="1 2">
    <name type="scientific">Marchantia polymorpha</name>
    <name type="common">Common liverwort</name>
    <name type="synonym">Marchantia aquatica</name>
    <dbReference type="NCBI Taxonomy" id="3197"/>
    <lineage>
        <taxon>Eukaryota</taxon>
        <taxon>Viridiplantae</taxon>
        <taxon>Streptophyta</taxon>
        <taxon>Embryophyta</taxon>
        <taxon>Marchantiophyta</taxon>
        <taxon>Marchantiopsida</taxon>
        <taxon>Marchantiidae</taxon>
        <taxon>Marchantiales</taxon>
        <taxon>Marchantiaceae</taxon>
        <taxon>Marchantia</taxon>
    </lineage>
</organism>
<proteinExistence type="predicted"/>
<name>A0A2R6WXV3_MARPO</name>
<dbReference type="OrthoDB" id="2789670at2759"/>
<accession>A0A2R6WXV3</accession>
<gene>
    <name evidence="1" type="ORF">MARPO_0050s0125</name>
</gene>
<keyword evidence="2" id="KW-1185">Reference proteome</keyword>